<evidence type="ECO:0000259" key="1">
    <source>
        <dbReference type="Pfam" id="PF08818"/>
    </source>
</evidence>
<evidence type="ECO:0000313" key="3">
    <source>
        <dbReference type="Proteomes" id="UP000552864"/>
    </source>
</evidence>
<accession>A0A847SE84</accession>
<comment type="caution">
    <text evidence="2">The sequence shown here is derived from an EMBL/GenBank/DDBJ whole genome shotgun (WGS) entry which is preliminary data.</text>
</comment>
<proteinExistence type="predicted"/>
<dbReference type="AlphaFoldDB" id="A0A847SE84"/>
<evidence type="ECO:0000313" key="2">
    <source>
        <dbReference type="EMBL" id="NLR81490.1"/>
    </source>
</evidence>
<dbReference type="InterPro" id="IPR014922">
    <property type="entry name" value="YdhG-like"/>
</dbReference>
<gene>
    <name evidence="2" type="ORF">HGH91_22880</name>
</gene>
<protein>
    <submittedName>
        <fullName evidence="2">DUF1801 domain-containing protein</fullName>
    </submittedName>
</protein>
<dbReference type="Gene3D" id="3.90.1150.200">
    <property type="match status" value="1"/>
</dbReference>
<sequence length="150" mass="17102">MPGNINTPQAYIAQLEPARQVPFLRIWHILQQYIPKGFQEQLSYGMPGFVVPHTLYPAGYHADPKLPLPFASLAAQKNYISLYYMGFMDETVLEWFAQQWEQMTGKQPDIGKCCLRFKKTTPVPDALLAQLAAKLTPEQWIGVYEKGLGR</sequence>
<name>A0A847SE84_9BACT</name>
<dbReference type="Pfam" id="PF08818">
    <property type="entry name" value="DUF1801"/>
    <property type="match status" value="1"/>
</dbReference>
<dbReference type="Proteomes" id="UP000552864">
    <property type="component" value="Unassembled WGS sequence"/>
</dbReference>
<dbReference type="EMBL" id="JABAHZ010000006">
    <property type="protein sequence ID" value="NLR81490.1"/>
    <property type="molecule type" value="Genomic_DNA"/>
</dbReference>
<reference evidence="2 3" key="1">
    <citation type="submission" date="2020-04" db="EMBL/GenBank/DDBJ databases">
        <authorList>
            <person name="Yin C."/>
        </authorList>
    </citation>
    <scope>NUCLEOTIDE SEQUENCE [LARGE SCALE GENOMIC DNA]</scope>
    <source>
        <strain evidence="2 3">Ak56</strain>
    </source>
</reference>
<keyword evidence="3" id="KW-1185">Reference proteome</keyword>
<dbReference type="SUPFAM" id="SSF159888">
    <property type="entry name" value="YdhG-like"/>
    <property type="match status" value="1"/>
</dbReference>
<organism evidence="2 3">
    <name type="scientific">Chitinophaga eiseniae</name>
    <dbReference type="NCBI Taxonomy" id="634771"/>
    <lineage>
        <taxon>Bacteria</taxon>
        <taxon>Pseudomonadati</taxon>
        <taxon>Bacteroidota</taxon>
        <taxon>Chitinophagia</taxon>
        <taxon>Chitinophagales</taxon>
        <taxon>Chitinophagaceae</taxon>
        <taxon>Chitinophaga</taxon>
    </lineage>
</organism>
<feature type="domain" description="YdhG-like" evidence="1">
    <location>
        <begin position="25"/>
        <end position="133"/>
    </location>
</feature>
<dbReference type="RefSeq" id="WP_168741122.1">
    <property type="nucleotide sequence ID" value="NZ_JABAHZ010000006.1"/>
</dbReference>